<sequence length="89" mass="10382">MILPRHARMSQGFDITPIMLRKWCNGVIVRYKDRGFHILLLVSLQKEDRATESNQRISDFLLVKGFWIDSFGEDDEDDIIVMTLNDAIL</sequence>
<dbReference type="VEuPathDB" id="FungiDB:I7I52_04796"/>
<dbReference type="EMBL" id="JAEVHI010000004">
    <property type="protein sequence ID" value="KAG5293473.1"/>
    <property type="molecule type" value="Genomic_DNA"/>
</dbReference>
<organism evidence="1 2">
    <name type="scientific">Ajellomyces capsulatus</name>
    <name type="common">Darling's disease fungus</name>
    <name type="synonym">Histoplasma capsulatum</name>
    <dbReference type="NCBI Taxonomy" id="5037"/>
    <lineage>
        <taxon>Eukaryota</taxon>
        <taxon>Fungi</taxon>
        <taxon>Dikarya</taxon>
        <taxon>Ascomycota</taxon>
        <taxon>Pezizomycotina</taxon>
        <taxon>Eurotiomycetes</taxon>
        <taxon>Eurotiomycetidae</taxon>
        <taxon>Onygenales</taxon>
        <taxon>Ajellomycetaceae</taxon>
        <taxon>Histoplasma</taxon>
    </lineage>
</organism>
<dbReference type="AlphaFoldDB" id="A0A8H7YQ03"/>
<dbReference type="Proteomes" id="UP000670092">
    <property type="component" value="Unassembled WGS sequence"/>
</dbReference>
<protein>
    <submittedName>
        <fullName evidence="1">Uncharacterized protein</fullName>
    </submittedName>
</protein>
<gene>
    <name evidence="1" type="ORF">I7I52_04796</name>
</gene>
<comment type="caution">
    <text evidence="1">The sequence shown here is derived from an EMBL/GenBank/DDBJ whole genome shotgun (WGS) entry which is preliminary data.</text>
</comment>
<evidence type="ECO:0000313" key="1">
    <source>
        <dbReference type="EMBL" id="KAG5293473.1"/>
    </source>
</evidence>
<proteinExistence type="predicted"/>
<evidence type="ECO:0000313" key="2">
    <source>
        <dbReference type="Proteomes" id="UP000670092"/>
    </source>
</evidence>
<accession>A0A8H7YQ03</accession>
<reference evidence="1 2" key="1">
    <citation type="submission" date="2021-01" db="EMBL/GenBank/DDBJ databases">
        <title>Chromosome-level genome assembly of a human fungal pathogen reveals clustering of transcriptionally co-regulated genes.</title>
        <authorList>
            <person name="Voorhies M."/>
            <person name="Cohen S."/>
            <person name="Shea T.P."/>
            <person name="Petrus S."/>
            <person name="Munoz J.F."/>
            <person name="Poplawski S."/>
            <person name="Goldman W.E."/>
            <person name="Michael T."/>
            <person name="Cuomo C.A."/>
            <person name="Sil A."/>
            <person name="Beyhan S."/>
        </authorList>
    </citation>
    <scope>NUCLEOTIDE SEQUENCE [LARGE SCALE GENOMIC DNA]</scope>
    <source>
        <strain evidence="1 2">G184AR</strain>
    </source>
</reference>
<name>A0A8H7YQ03_AJECA</name>